<evidence type="ECO:0000313" key="6">
    <source>
        <dbReference type="Proteomes" id="UP000265643"/>
    </source>
</evidence>
<dbReference type="PANTHER" id="PTHR48097:SF5">
    <property type="entry name" value="LOW SPECIFICITY L-THREONINE ALDOLASE"/>
    <property type="match status" value="1"/>
</dbReference>
<reference evidence="6" key="1">
    <citation type="submission" date="2018-09" db="EMBL/GenBank/DDBJ databases">
        <title>Draft Genome Sequence of Mediterraneibacter sp. KCTC 15684.</title>
        <authorList>
            <person name="Kim J.S."/>
            <person name="Han K.I."/>
            <person name="Suh M.K."/>
            <person name="Lee K.C."/>
            <person name="Eom M.K."/>
            <person name="Lee J.H."/>
            <person name="Park S.H."/>
            <person name="Kang S.W."/>
            <person name="Park J.E."/>
            <person name="Oh B.S."/>
            <person name="Yu S.Y."/>
            <person name="Choi S.H."/>
            <person name="Lee D.H."/>
            <person name="Yoon H."/>
            <person name="Kim B."/>
            <person name="Yang S.J."/>
            <person name="Lee J.S."/>
        </authorList>
    </citation>
    <scope>NUCLEOTIDE SEQUENCE [LARGE SCALE GENOMIC DNA]</scope>
    <source>
        <strain evidence="6">KCTC 15684</strain>
    </source>
</reference>
<accession>A0A391P9F0</accession>
<dbReference type="GO" id="GO:0016829">
    <property type="term" value="F:lyase activity"/>
    <property type="evidence" value="ECO:0007669"/>
    <property type="project" value="UniProtKB-KW"/>
</dbReference>
<gene>
    <name evidence="5" type="ORF">KGMB01110_07650</name>
</gene>
<keyword evidence="5" id="KW-0456">Lyase</keyword>
<name>A0A391P9F0_9FIRM</name>
<dbReference type="Gene3D" id="3.40.640.10">
    <property type="entry name" value="Type I PLP-dependent aspartate aminotransferase-like (Major domain)"/>
    <property type="match status" value="1"/>
</dbReference>
<dbReference type="Gene3D" id="3.90.1150.10">
    <property type="entry name" value="Aspartate Aminotransferase, domain 1"/>
    <property type="match status" value="1"/>
</dbReference>
<comment type="caution">
    <text evidence="5">The sequence shown here is derived from an EMBL/GenBank/DDBJ whole genome shotgun (WGS) entry which is preliminary data.</text>
</comment>
<dbReference type="AlphaFoldDB" id="A0A391P9F0"/>
<keyword evidence="6" id="KW-1185">Reference proteome</keyword>
<dbReference type="EMBL" id="BHGK01000001">
    <property type="protein sequence ID" value="GCA66329.1"/>
    <property type="molecule type" value="Genomic_DNA"/>
</dbReference>
<keyword evidence="3" id="KW-0663">Pyridoxal phosphate</keyword>
<dbReference type="InterPro" id="IPR015421">
    <property type="entry name" value="PyrdxlP-dep_Trfase_major"/>
</dbReference>
<evidence type="ECO:0000256" key="3">
    <source>
        <dbReference type="ARBA" id="ARBA00022898"/>
    </source>
</evidence>
<dbReference type="SUPFAM" id="SSF53383">
    <property type="entry name" value="PLP-dependent transferases"/>
    <property type="match status" value="1"/>
</dbReference>
<dbReference type="PANTHER" id="PTHR48097">
    <property type="entry name" value="L-THREONINE ALDOLASE-RELATED"/>
    <property type="match status" value="1"/>
</dbReference>
<dbReference type="InterPro" id="IPR015424">
    <property type="entry name" value="PyrdxlP-dep_Trfase"/>
</dbReference>
<proteinExistence type="inferred from homology"/>
<organism evidence="5 6">
    <name type="scientific">Mediterraneibacter butyricigenes</name>
    <dbReference type="NCBI Taxonomy" id="2316025"/>
    <lineage>
        <taxon>Bacteria</taxon>
        <taxon>Bacillati</taxon>
        <taxon>Bacillota</taxon>
        <taxon>Clostridia</taxon>
        <taxon>Lachnospirales</taxon>
        <taxon>Lachnospiraceae</taxon>
        <taxon>Mediterraneibacter</taxon>
    </lineage>
</organism>
<dbReference type="InterPro" id="IPR001597">
    <property type="entry name" value="ArAA_b-elim_lyase/Thr_aldolase"/>
</dbReference>
<evidence type="ECO:0000256" key="1">
    <source>
        <dbReference type="ARBA" id="ARBA00001933"/>
    </source>
</evidence>
<dbReference type="Pfam" id="PF01212">
    <property type="entry name" value="Beta_elim_lyase"/>
    <property type="match status" value="1"/>
</dbReference>
<evidence type="ECO:0000259" key="4">
    <source>
        <dbReference type="Pfam" id="PF01212"/>
    </source>
</evidence>
<comment type="cofactor">
    <cofactor evidence="1">
        <name>pyridoxal 5'-phosphate</name>
        <dbReference type="ChEBI" id="CHEBI:597326"/>
    </cofactor>
</comment>
<evidence type="ECO:0000313" key="5">
    <source>
        <dbReference type="EMBL" id="GCA66329.1"/>
    </source>
</evidence>
<feature type="domain" description="Aromatic amino acid beta-eliminating lyase/threonine aldolase" evidence="4">
    <location>
        <begin position="21"/>
        <end position="239"/>
    </location>
</feature>
<protein>
    <submittedName>
        <fullName evidence="5">Amino acid lyase</fullName>
    </submittedName>
</protein>
<dbReference type="RefSeq" id="WP_119297611.1">
    <property type="nucleotide sequence ID" value="NZ_BHGK01000001.1"/>
</dbReference>
<dbReference type="GO" id="GO:0006520">
    <property type="term" value="P:amino acid metabolic process"/>
    <property type="evidence" value="ECO:0007669"/>
    <property type="project" value="InterPro"/>
</dbReference>
<dbReference type="InterPro" id="IPR015422">
    <property type="entry name" value="PyrdxlP-dep_Trfase_small"/>
</dbReference>
<dbReference type="Proteomes" id="UP000265643">
    <property type="component" value="Unassembled WGS sequence"/>
</dbReference>
<comment type="similarity">
    <text evidence="2">Belongs to the threonine aldolase family.</text>
</comment>
<evidence type="ECO:0000256" key="2">
    <source>
        <dbReference type="ARBA" id="ARBA00006966"/>
    </source>
</evidence>
<sequence>MISLECDYNVGAHPAILQRLSETNLETRPGYGCDDLCESAAEKIRLACQCPEGDVYFLTGGTQTNSTVIASMLQAYEGVVAADTGHIASHEAGAVEYTGHKVLTIPHKNGKIPPEVLNAYLKGFFEDSNHEHMVFPGMVYISHPTEYGTLYTRSELERISSICKEYQIPLFLDGARLGYGLMSHGTDVTLPDIARLCDVFYIGGTKVGALFGEAVVFTRQNTPPHFVTQIKQHGALLAKGFLLGLQFDTLFTDDLYFKISKHAIDMADYLKEILLEKGCQLYLDSPTNQQFILMEDSMLSCLDGQVAYRFWEKPDPDHTVIRLVTSWATPKEDLDHLKEILPDPS</sequence>